<evidence type="ECO:0000256" key="2">
    <source>
        <dbReference type="SAM" id="Phobius"/>
    </source>
</evidence>
<feature type="transmembrane region" description="Helical" evidence="2">
    <location>
        <begin position="192"/>
        <end position="216"/>
    </location>
</feature>
<sequence length="452" mass="46732">MSALIWLAIVGVWGFVLIPMWLRRHDGALEQRSADRFSTAMRVLSRRGGRAQPERHPETDLGDGLADEDDEADDADDLESTMELQTRPAAADDAPDGRQATASRPAGDPSGPTAGRVTAGPAVPTRADVPVPSRGAVPARPATRSQAVARDARGEQDETAHTVPVGAARPVPPSRPVDPERHALLRLRRQRLYVLLAAVPVTVGLAIGLAGMWIVVQALVDVGLGAYVAHLRRSARTERRLAASRAARDRRIAADRAARRSNWAGPAHGTAGVPGARTAASPARATPPAAVRQGRPADPATAGPAGRPHVSAGGRAAASPEYAPVRLSDDHAAPLSSEELATARAETVEIATPSPALPVAPEPAAVDDGYTNNVRVTAARPTGRPTVRPPTSRPGRVQVNPPGTHGGLTAPPQPAAAAPAATPPAEPGTAQDGTPTDAEVAAVRLLRPAVGN</sequence>
<evidence type="ECO:0000313" key="3">
    <source>
        <dbReference type="EMBL" id="ADP78628.1"/>
    </source>
</evidence>
<feature type="compositionally biased region" description="Basic and acidic residues" evidence="1">
    <location>
        <begin position="242"/>
        <end position="258"/>
    </location>
</feature>
<dbReference type="KEGG" id="fri:FraEuI1c_0546"/>
<dbReference type="EMBL" id="CP002299">
    <property type="protein sequence ID" value="ADP78628.1"/>
    <property type="molecule type" value="Genomic_DNA"/>
</dbReference>
<feature type="transmembrane region" description="Helical" evidence="2">
    <location>
        <begin position="6"/>
        <end position="22"/>
    </location>
</feature>
<dbReference type="Proteomes" id="UP000002484">
    <property type="component" value="Chromosome"/>
</dbReference>
<feature type="region of interest" description="Disordered" evidence="1">
    <location>
        <begin position="242"/>
        <end position="319"/>
    </location>
</feature>
<protein>
    <submittedName>
        <fullName evidence="3">Uncharacterized protein</fullName>
    </submittedName>
</protein>
<keyword evidence="4" id="KW-1185">Reference proteome</keyword>
<feature type="region of interest" description="Disordered" evidence="1">
    <location>
        <begin position="379"/>
        <end position="436"/>
    </location>
</feature>
<feature type="compositionally biased region" description="Acidic residues" evidence="1">
    <location>
        <begin position="65"/>
        <end position="80"/>
    </location>
</feature>
<reference evidence="3 4" key="1">
    <citation type="submission" date="2010-10" db="EMBL/GenBank/DDBJ databases">
        <title>Complete sequence of Frankia sp. EuI1c.</title>
        <authorList>
            <consortium name="US DOE Joint Genome Institute"/>
            <person name="Lucas S."/>
            <person name="Copeland A."/>
            <person name="Lapidus A."/>
            <person name="Cheng J.-F."/>
            <person name="Bruce D."/>
            <person name="Goodwin L."/>
            <person name="Pitluck S."/>
            <person name="Chertkov O."/>
            <person name="Detter J.C."/>
            <person name="Han C."/>
            <person name="Tapia R."/>
            <person name="Land M."/>
            <person name="Hauser L."/>
            <person name="Jeffries C."/>
            <person name="Kyrpides N."/>
            <person name="Ivanova N."/>
            <person name="Mikhailova N."/>
            <person name="Beauchemin N."/>
            <person name="Sen A."/>
            <person name="Sur S.A."/>
            <person name="Gtari M."/>
            <person name="Wall L."/>
            <person name="Tisa L."/>
            <person name="Woyke T."/>
        </authorList>
    </citation>
    <scope>NUCLEOTIDE SEQUENCE [LARGE SCALE GENOMIC DNA]</scope>
    <source>
        <strain evidence="4">DSM 45817 / CECT 9037 / EuI1c</strain>
    </source>
</reference>
<feature type="compositionally biased region" description="Basic and acidic residues" evidence="1">
    <location>
        <begin position="150"/>
        <end position="160"/>
    </location>
</feature>
<keyword evidence="2" id="KW-0472">Membrane</keyword>
<dbReference type="InterPro" id="IPR053779">
    <property type="entry name" value="GlpR"/>
</dbReference>
<dbReference type="InParanoid" id="E3JB98"/>
<organism evidence="3 4">
    <name type="scientific">Pseudofrankia inefficax (strain DSM 45817 / CECT 9037 / DDB 130130 / EuI1c)</name>
    <name type="common">Frankia inefficax</name>
    <dbReference type="NCBI Taxonomy" id="298654"/>
    <lineage>
        <taxon>Bacteria</taxon>
        <taxon>Bacillati</taxon>
        <taxon>Actinomycetota</taxon>
        <taxon>Actinomycetes</taxon>
        <taxon>Frankiales</taxon>
        <taxon>Frankiaceae</taxon>
        <taxon>Pseudofrankia</taxon>
    </lineage>
</organism>
<evidence type="ECO:0000313" key="4">
    <source>
        <dbReference type="Proteomes" id="UP000002484"/>
    </source>
</evidence>
<dbReference type="eggNOG" id="ENOG5033M63">
    <property type="taxonomic scope" value="Bacteria"/>
</dbReference>
<feature type="compositionally biased region" description="Low complexity" evidence="1">
    <location>
        <begin position="276"/>
        <end position="290"/>
    </location>
</feature>
<gene>
    <name evidence="3" type="ordered locus">FraEuI1c_0546</name>
</gene>
<dbReference type="STRING" id="298654.FraEuI1c_0546"/>
<name>E3JB98_PSEI1</name>
<feature type="region of interest" description="Disordered" evidence="1">
    <location>
        <begin position="44"/>
        <end position="177"/>
    </location>
</feature>
<proteinExistence type="predicted"/>
<dbReference type="NCBIfam" id="NF045516">
    <property type="entry name" value="GlpR"/>
    <property type="match status" value="1"/>
</dbReference>
<dbReference type="HOGENOM" id="CLU_510697_0_0_11"/>
<keyword evidence="2" id="KW-0812">Transmembrane</keyword>
<keyword evidence="2" id="KW-1133">Transmembrane helix</keyword>
<accession>E3JB98</accession>
<dbReference type="AlphaFoldDB" id="E3JB98"/>
<evidence type="ECO:0000256" key="1">
    <source>
        <dbReference type="SAM" id="MobiDB-lite"/>
    </source>
</evidence>